<feature type="region of interest" description="Disordered" evidence="2">
    <location>
        <begin position="240"/>
        <end position="454"/>
    </location>
</feature>
<sequence length="593" mass="61377">MTDDSPLRMVIQDNGSSAWPYYLDHPDDTFLTNSVDATWAPDGSPLGLAALVYTDWHNLGKGDPKAVPKSYTFEQVSPISGSDNSTTLAEYMQKATALRDAFNAFQGSYATMVQTVSDTDTKLQQAKTNYRLFVEFLNERAKFAPPDGDEQSYITHYVGEAIQSEVQAMGTLSGQVDNGSGGVDKSAQALKDAQDKLNAANATNTDLSNKLDAANAAAKAAADKAAADQAAMQKEIEALKNGTGNPPGVNPFTPGQNPYQPSTINTPNKPGAFPWDTSAQNVPNTTGNDTTGNDTTGKNTIGNIPGSTADDPNASLIKAINDAAGTASQTPNPASTAGLGSSMGGMSDLMNGPLGQMMMMNSLGRQNQMGYPNQYQDPTRPLGTPLTAQPAVATTAAPAAAQPAQPAPAQPAQPDSGQPAGPNNQATSTQPAAAPGRVPDADGSITYPFPDGKTQKVSPLVAQALDAAFGDHSKTDAQSAYGKTTAKWSDTKHIGPRVDPSQLMTGDVATWQSDDGTDHTAILRVIGSGPDATLDVVINGDLKPFDQVPTDFGTFAGFAHPKGIELGSAGSQSDTGMALAGDPSTAAPSVVPT</sequence>
<feature type="compositionally biased region" description="Polar residues" evidence="2">
    <location>
        <begin position="253"/>
        <end position="268"/>
    </location>
</feature>
<reference evidence="3 4" key="1">
    <citation type="submission" date="2018-10" db="EMBL/GenBank/DDBJ databases">
        <title>Isolation from cow dung.</title>
        <authorList>
            <person name="Ling L."/>
        </authorList>
    </citation>
    <scope>NUCLEOTIDE SEQUENCE [LARGE SCALE GENOMIC DNA]</scope>
    <source>
        <strain evidence="3 4">NEAU-LL90</strain>
    </source>
</reference>
<dbReference type="EMBL" id="RFFH01000014">
    <property type="protein sequence ID" value="RMI29536.1"/>
    <property type="molecule type" value="Genomic_DNA"/>
</dbReference>
<feature type="compositionally biased region" description="Polar residues" evidence="2">
    <location>
        <begin position="421"/>
        <end position="431"/>
    </location>
</feature>
<feature type="compositionally biased region" description="Low complexity" evidence="2">
    <location>
        <begin position="384"/>
        <end position="404"/>
    </location>
</feature>
<accession>A0A3M2KY05</accession>
<name>A0A3M2KY05_9NOCA</name>
<feature type="compositionally biased region" description="Polar residues" evidence="2">
    <location>
        <begin position="363"/>
        <end position="377"/>
    </location>
</feature>
<feature type="coiled-coil region" evidence="1">
    <location>
        <begin position="183"/>
        <end position="224"/>
    </location>
</feature>
<organism evidence="3 4">
    <name type="scientific">Nocardia stercoris</name>
    <dbReference type="NCBI Taxonomy" id="2483361"/>
    <lineage>
        <taxon>Bacteria</taxon>
        <taxon>Bacillati</taxon>
        <taxon>Actinomycetota</taxon>
        <taxon>Actinomycetes</taxon>
        <taxon>Mycobacteriales</taxon>
        <taxon>Nocardiaceae</taxon>
        <taxon>Nocardia</taxon>
    </lineage>
</organism>
<proteinExistence type="predicted"/>
<feature type="region of interest" description="Disordered" evidence="2">
    <location>
        <begin position="566"/>
        <end position="593"/>
    </location>
</feature>
<evidence type="ECO:0000256" key="2">
    <source>
        <dbReference type="SAM" id="MobiDB-lite"/>
    </source>
</evidence>
<evidence type="ECO:0000256" key="1">
    <source>
        <dbReference type="SAM" id="Coils"/>
    </source>
</evidence>
<evidence type="ECO:0000313" key="4">
    <source>
        <dbReference type="Proteomes" id="UP000279275"/>
    </source>
</evidence>
<dbReference type="AlphaFoldDB" id="A0A3M2KY05"/>
<keyword evidence="4" id="KW-1185">Reference proteome</keyword>
<comment type="caution">
    <text evidence="3">The sequence shown here is derived from an EMBL/GenBank/DDBJ whole genome shotgun (WGS) entry which is preliminary data.</text>
</comment>
<dbReference type="RefSeq" id="WP_122190770.1">
    <property type="nucleotide sequence ID" value="NZ_RFFH01000014.1"/>
</dbReference>
<feature type="compositionally biased region" description="Low complexity" evidence="2">
    <location>
        <begin position="338"/>
        <end position="352"/>
    </location>
</feature>
<feature type="compositionally biased region" description="Low complexity" evidence="2">
    <location>
        <begin position="284"/>
        <end position="304"/>
    </location>
</feature>
<dbReference type="OrthoDB" id="4521241at2"/>
<evidence type="ECO:0000313" key="3">
    <source>
        <dbReference type="EMBL" id="RMI29536.1"/>
    </source>
</evidence>
<dbReference type="Proteomes" id="UP000279275">
    <property type="component" value="Unassembled WGS sequence"/>
</dbReference>
<gene>
    <name evidence="3" type="ORF">EBN03_26060</name>
</gene>
<protein>
    <submittedName>
        <fullName evidence="3">Uncharacterized protein</fullName>
    </submittedName>
</protein>
<keyword evidence="1" id="KW-0175">Coiled coil</keyword>
<feature type="compositionally biased region" description="Polar residues" evidence="2">
    <location>
        <begin position="326"/>
        <end position="335"/>
    </location>
</feature>